<evidence type="ECO:0000256" key="12">
    <source>
        <dbReference type="ARBA" id="ARBA00022741"/>
    </source>
</evidence>
<comment type="similarity">
    <text evidence="6 16">Belongs to the purine/pyrimidine phosphoribosyltransferase family.</text>
</comment>
<dbReference type="GO" id="GO:0000166">
    <property type="term" value="F:nucleotide binding"/>
    <property type="evidence" value="ECO:0007669"/>
    <property type="project" value="UniProtKB-KW"/>
</dbReference>
<feature type="domain" description="Phosphoribosyltransferase" evidence="17">
    <location>
        <begin position="13"/>
        <end position="159"/>
    </location>
</feature>
<evidence type="ECO:0000256" key="15">
    <source>
        <dbReference type="ARBA" id="ARBA00049402"/>
    </source>
</evidence>
<evidence type="ECO:0000256" key="1">
    <source>
        <dbReference type="ARBA" id="ARBA00001946"/>
    </source>
</evidence>
<comment type="catalytic activity">
    <reaction evidence="14">
        <text>GMP + diphosphate = guanine + 5-phospho-alpha-D-ribose 1-diphosphate</text>
        <dbReference type="Rhea" id="RHEA:25424"/>
        <dbReference type="ChEBI" id="CHEBI:16235"/>
        <dbReference type="ChEBI" id="CHEBI:33019"/>
        <dbReference type="ChEBI" id="CHEBI:58017"/>
        <dbReference type="ChEBI" id="CHEBI:58115"/>
        <dbReference type="EC" id="2.4.2.8"/>
    </reaction>
    <physiologicalReaction direction="right-to-left" evidence="14">
        <dbReference type="Rhea" id="RHEA:25426"/>
    </physiologicalReaction>
</comment>
<dbReference type="GO" id="GO:0052657">
    <property type="term" value="F:guanine phosphoribosyltransferase activity"/>
    <property type="evidence" value="ECO:0007669"/>
    <property type="project" value="RHEA"/>
</dbReference>
<dbReference type="Gene3D" id="3.40.50.2020">
    <property type="match status" value="1"/>
</dbReference>
<evidence type="ECO:0000256" key="7">
    <source>
        <dbReference type="ARBA" id="ARBA00022490"/>
    </source>
</evidence>
<keyword evidence="10 16" id="KW-0479">Metal-binding</keyword>
<dbReference type="InterPro" id="IPR029057">
    <property type="entry name" value="PRTase-like"/>
</dbReference>
<evidence type="ECO:0000256" key="8">
    <source>
        <dbReference type="ARBA" id="ARBA00022676"/>
    </source>
</evidence>
<protein>
    <recommendedName>
        <fullName evidence="16">Hypoxanthine phosphoribosyltransferase</fullName>
        <ecNumber evidence="16">2.4.2.8</ecNumber>
    </recommendedName>
</protein>
<dbReference type="GO" id="GO:0032263">
    <property type="term" value="P:GMP salvage"/>
    <property type="evidence" value="ECO:0007669"/>
    <property type="project" value="TreeGrafter"/>
</dbReference>
<sequence length="186" mass="20968">MKNIIKEILLTEDQITARIKELGRMITEDYKGKNLMLVGILKGAVIFMAELAKNIDMPVLMDFMAVSSYGKSSTSTGIVRIVKDLDCSVEDKDILIVEDIIDTGLTLSYLTDNLKKRRAKSVKIVTLLDKPERRKTEVPVDYIGFKIPDEFVVGYGLDYAEQYRNLPYVAALKEGVYSSKTDNVVF</sequence>
<keyword evidence="9 16" id="KW-0808">Transferase</keyword>
<keyword evidence="13 16" id="KW-0460">Magnesium</keyword>
<evidence type="ECO:0000313" key="18">
    <source>
        <dbReference type="EMBL" id="SDW95655.1"/>
    </source>
</evidence>
<organism evidence="18 19">
    <name type="scientific">Tepidimicrobium xylanilyticum</name>
    <dbReference type="NCBI Taxonomy" id="1123352"/>
    <lineage>
        <taxon>Bacteria</taxon>
        <taxon>Bacillati</taxon>
        <taxon>Bacillota</taxon>
        <taxon>Tissierellia</taxon>
        <taxon>Tissierellales</taxon>
        <taxon>Tepidimicrobiaceae</taxon>
        <taxon>Tepidimicrobium</taxon>
    </lineage>
</organism>
<comment type="cofactor">
    <cofactor evidence="1 16">
        <name>Mg(2+)</name>
        <dbReference type="ChEBI" id="CHEBI:18420"/>
    </cofactor>
</comment>
<dbReference type="FunFam" id="3.40.50.2020:FF:000006">
    <property type="entry name" value="Hypoxanthine phosphoribosyltransferase"/>
    <property type="match status" value="1"/>
</dbReference>
<evidence type="ECO:0000256" key="6">
    <source>
        <dbReference type="ARBA" id="ARBA00008391"/>
    </source>
</evidence>
<comment type="catalytic activity">
    <reaction evidence="15">
        <text>IMP + diphosphate = hypoxanthine + 5-phospho-alpha-D-ribose 1-diphosphate</text>
        <dbReference type="Rhea" id="RHEA:17973"/>
        <dbReference type="ChEBI" id="CHEBI:17368"/>
        <dbReference type="ChEBI" id="CHEBI:33019"/>
        <dbReference type="ChEBI" id="CHEBI:58017"/>
        <dbReference type="ChEBI" id="CHEBI:58053"/>
        <dbReference type="EC" id="2.4.2.8"/>
    </reaction>
    <physiologicalReaction direction="right-to-left" evidence="15">
        <dbReference type="Rhea" id="RHEA:17975"/>
    </physiologicalReaction>
</comment>
<dbReference type="SUPFAM" id="SSF53271">
    <property type="entry name" value="PRTase-like"/>
    <property type="match status" value="1"/>
</dbReference>
<dbReference type="NCBIfam" id="TIGR01203">
    <property type="entry name" value="HGPRTase"/>
    <property type="match status" value="1"/>
</dbReference>
<evidence type="ECO:0000256" key="9">
    <source>
        <dbReference type="ARBA" id="ARBA00022679"/>
    </source>
</evidence>
<dbReference type="GO" id="GO:0046100">
    <property type="term" value="P:hypoxanthine metabolic process"/>
    <property type="evidence" value="ECO:0007669"/>
    <property type="project" value="TreeGrafter"/>
</dbReference>
<dbReference type="GO" id="GO:0006178">
    <property type="term" value="P:guanine salvage"/>
    <property type="evidence" value="ECO:0007669"/>
    <property type="project" value="TreeGrafter"/>
</dbReference>
<dbReference type="EMBL" id="FNNG01000005">
    <property type="protein sequence ID" value="SDW95655.1"/>
    <property type="molecule type" value="Genomic_DNA"/>
</dbReference>
<dbReference type="EC" id="2.4.2.8" evidence="16"/>
<dbReference type="GO" id="GO:0005829">
    <property type="term" value="C:cytosol"/>
    <property type="evidence" value="ECO:0007669"/>
    <property type="project" value="TreeGrafter"/>
</dbReference>
<keyword evidence="11 16" id="KW-0660">Purine salvage</keyword>
<dbReference type="PANTHER" id="PTHR43340:SF1">
    <property type="entry name" value="HYPOXANTHINE PHOSPHORIBOSYLTRANSFERASE"/>
    <property type="match status" value="1"/>
</dbReference>
<comment type="pathway">
    <text evidence="4 16">Purine metabolism; IMP biosynthesis via salvage pathway; IMP from hypoxanthine: step 1/1.</text>
</comment>
<comment type="subcellular location">
    <subcellularLocation>
        <location evidence="3 16">Cytoplasm</location>
    </subcellularLocation>
</comment>
<evidence type="ECO:0000256" key="14">
    <source>
        <dbReference type="ARBA" id="ARBA00048811"/>
    </source>
</evidence>
<evidence type="ECO:0000259" key="17">
    <source>
        <dbReference type="Pfam" id="PF00156"/>
    </source>
</evidence>
<dbReference type="GO" id="GO:0006166">
    <property type="term" value="P:purine ribonucleoside salvage"/>
    <property type="evidence" value="ECO:0007669"/>
    <property type="project" value="UniProtKB-KW"/>
</dbReference>
<keyword evidence="19" id="KW-1185">Reference proteome</keyword>
<evidence type="ECO:0000256" key="4">
    <source>
        <dbReference type="ARBA" id="ARBA00004669"/>
    </source>
</evidence>
<name>A0A1H2XS95_9FIRM</name>
<dbReference type="InterPro" id="IPR050408">
    <property type="entry name" value="HGPRT"/>
</dbReference>
<comment type="function">
    <text evidence="2">Purine salvage pathway enzyme that catalyzes the transfer of the ribosyl-5-phosphate group from 5-phospho-alpha-D-ribose 1-diphosphate (PRPP) to the N9 position of the 6-oxopurines hypoxanthine and guanine to form the corresponding ribonucleotides IMP (inosine 5'-monophosphate) and GMP (guanosine 5'-monophosphate), with the release of PPi.</text>
</comment>
<dbReference type="UniPathway" id="UPA00591">
    <property type="reaction ID" value="UER00648"/>
</dbReference>
<evidence type="ECO:0000313" key="19">
    <source>
        <dbReference type="Proteomes" id="UP000198828"/>
    </source>
</evidence>
<keyword evidence="8 16" id="KW-0328">Glycosyltransferase</keyword>
<dbReference type="Proteomes" id="UP000198828">
    <property type="component" value="Unassembled WGS sequence"/>
</dbReference>
<evidence type="ECO:0000256" key="3">
    <source>
        <dbReference type="ARBA" id="ARBA00004496"/>
    </source>
</evidence>
<dbReference type="Pfam" id="PF00156">
    <property type="entry name" value="Pribosyltran"/>
    <property type="match status" value="1"/>
</dbReference>
<dbReference type="InterPro" id="IPR005904">
    <property type="entry name" value="Hxn_phspho_trans"/>
</dbReference>
<dbReference type="OrthoDB" id="9802824at2"/>
<evidence type="ECO:0000256" key="10">
    <source>
        <dbReference type="ARBA" id="ARBA00022723"/>
    </source>
</evidence>
<dbReference type="PANTHER" id="PTHR43340">
    <property type="entry name" value="HYPOXANTHINE-GUANINE PHOSPHORIBOSYLTRANSFERASE"/>
    <property type="match status" value="1"/>
</dbReference>
<evidence type="ECO:0000256" key="13">
    <source>
        <dbReference type="ARBA" id="ARBA00022842"/>
    </source>
</evidence>
<evidence type="ECO:0000256" key="11">
    <source>
        <dbReference type="ARBA" id="ARBA00022726"/>
    </source>
</evidence>
<keyword evidence="12 16" id="KW-0547">Nucleotide-binding</keyword>
<evidence type="ECO:0000256" key="2">
    <source>
        <dbReference type="ARBA" id="ARBA00002049"/>
    </source>
</evidence>
<evidence type="ECO:0000256" key="16">
    <source>
        <dbReference type="RuleBase" id="RU364099"/>
    </source>
</evidence>
<keyword evidence="7 16" id="KW-0963">Cytoplasm</keyword>
<dbReference type="GO" id="GO:0004422">
    <property type="term" value="F:hypoxanthine phosphoribosyltransferase activity"/>
    <property type="evidence" value="ECO:0007669"/>
    <property type="project" value="InterPro"/>
</dbReference>
<comment type="pathway">
    <text evidence="5">Purine metabolism; GMP biosynthesis via salvage pathway; GMP from guanine: step 1/1.</text>
</comment>
<gene>
    <name evidence="18" type="ORF">SAMN05660923_01515</name>
</gene>
<dbReference type="InterPro" id="IPR000836">
    <property type="entry name" value="PRTase_dom"/>
</dbReference>
<dbReference type="CDD" id="cd06223">
    <property type="entry name" value="PRTases_typeI"/>
    <property type="match status" value="1"/>
</dbReference>
<dbReference type="RefSeq" id="WP_093752395.1">
    <property type="nucleotide sequence ID" value="NZ_BSYN01000007.1"/>
</dbReference>
<dbReference type="AlphaFoldDB" id="A0A1H2XS95"/>
<proteinExistence type="inferred from homology"/>
<reference evidence="18 19" key="1">
    <citation type="submission" date="2016-10" db="EMBL/GenBank/DDBJ databases">
        <authorList>
            <person name="de Groot N.N."/>
        </authorList>
    </citation>
    <scope>NUCLEOTIDE SEQUENCE [LARGE SCALE GENOMIC DNA]</scope>
    <source>
        <strain evidence="18 19">DSM 23310</strain>
    </source>
</reference>
<evidence type="ECO:0000256" key="5">
    <source>
        <dbReference type="ARBA" id="ARBA00004676"/>
    </source>
</evidence>
<dbReference type="GO" id="GO:0032264">
    <property type="term" value="P:IMP salvage"/>
    <property type="evidence" value="ECO:0007669"/>
    <property type="project" value="UniProtKB-UniPathway"/>
</dbReference>
<dbReference type="GO" id="GO:0000287">
    <property type="term" value="F:magnesium ion binding"/>
    <property type="evidence" value="ECO:0007669"/>
    <property type="project" value="TreeGrafter"/>
</dbReference>
<accession>A0A1H2XS95</accession>